<name>Q01ZC5_SOLUE</name>
<evidence type="ECO:0008006" key="2">
    <source>
        <dbReference type="Google" id="ProtNLM"/>
    </source>
</evidence>
<organism evidence="1">
    <name type="scientific">Solibacter usitatus (strain Ellin6076)</name>
    <dbReference type="NCBI Taxonomy" id="234267"/>
    <lineage>
        <taxon>Bacteria</taxon>
        <taxon>Pseudomonadati</taxon>
        <taxon>Acidobacteriota</taxon>
        <taxon>Terriglobia</taxon>
        <taxon>Bryobacterales</taxon>
        <taxon>Solibacteraceae</taxon>
        <taxon>Candidatus Solibacter</taxon>
    </lineage>
</organism>
<dbReference type="AlphaFoldDB" id="Q01ZC5"/>
<accession>Q01ZC5</accession>
<dbReference type="Gene3D" id="3.40.190.10">
    <property type="entry name" value="Periplasmic binding protein-like II"/>
    <property type="match status" value="1"/>
</dbReference>
<dbReference type="OrthoDB" id="1179481at2"/>
<dbReference type="InParanoid" id="Q01ZC5"/>
<dbReference type="STRING" id="234267.Acid_4025"/>
<dbReference type="KEGG" id="sus:Acid_4025"/>
<dbReference type="eggNOG" id="COG0715">
    <property type="taxonomic scope" value="Bacteria"/>
</dbReference>
<reference evidence="1" key="1">
    <citation type="submission" date="2006-10" db="EMBL/GenBank/DDBJ databases">
        <title>Complete sequence of Solibacter usitatus Ellin6076.</title>
        <authorList>
            <consortium name="US DOE Joint Genome Institute"/>
            <person name="Copeland A."/>
            <person name="Lucas S."/>
            <person name="Lapidus A."/>
            <person name="Barry K."/>
            <person name="Detter J.C."/>
            <person name="Glavina del Rio T."/>
            <person name="Hammon N."/>
            <person name="Israni S."/>
            <person name="Dalin E."/>
            <person name="Tice H."/>
            <person name="Pitluck S."/>
            <person name="Thompson L.S."/>
            <person name="Brettin T."/>
            <person name="Bruce D."/>
            <person name="Han C."/>
            <person name="Tapia R."/>
            <person name="Gilna P."/>
            <person name="Schmutz J."/>
            <person name="Larimer F."/>
            <person name="Land M."/>
            <person name="Hauser L."/>
            <person name="Kyrpides N."/>
            <person name="Mikhailova N."/>
            <person name="Janssen P.H."/>
            <person name="Kuske C.R."/>
            <person name="Richardson P."/>
        </authorList>
    </citation>
    <scope>NUCLEOTIDE SEQUENCE</scope>
    <source>
        <strain evidence="1">Ellin6076</strain>
    </source>
</reference>
<evidence type="ECO:0000313" key="1">
    <source>
        <dbReference type="EMBL" id="ABJ84990.1"/>
    </source>
</evidence>
<dbReference type="SUPFAM" id="SSF53850">
    <property type="entry name" value="Periplasmic binding protein-like II"/>
    <property type="match status" value="1"/>
</dbReference>
<dbReference type="HOGENOM" id="CLU_061540_1_0_0"/>
<protein>
    <recommendedName>
        <fullName evidence="2">SsuA/THI5-like domain-containing protein</fullName>
    </recommendedName>
</protein>
<proteinExistence type="predicted"/>
<sequence>MRIRVTASRHSAFYSPLLSCIHRLRGQGHEVPYSVLGAGQRSYALIRDGATDIMQSAVSSNWNGREMGVEPLPVHFAQINQRDGFFLAAREPEPGFEWKQLEGRTLLADQGAQPLAMLKYAVRENGVEWKKIKVVRSGTADYVHQQAPIATGEIVASVGASMPPVAFSSLCCSREYQKSEGYRVFLNEYAQAREWVRTAPAAEVAQQVASFFPDVSAERVTEAVQRYQALGCWEGGVEIPRDLYEQALNVFQATGAIAWRHKYEEVVSA</sequence>
<gene>
    <name evidence="1" type="ordered locus">Acid_4025</name>
</gene>
<dbReference type="EMBL" id="CP000473">
    <property type="protein sequence ID" value="ABJ84990.1"/>
    <property type="molecule type" value="Genomic_DNA"/>
</dbReference>